<dbReference type="InterPro" id="IPR000160">
    <property type="entry name" value="GGDEF_dom"/>
</dbReference>
<dbReference type="InterPro" id="IPR050469">
    <property type="entry name" value="Diguanylate_Cyclase"/>
</dbReference>
<feature type="domain" description="PAC" evidence="1">
    <location>
        <begin position="115"/>
        <end position="168"/>
    </location>
</feature>
<evidence type="ECO:0000313" key="3">
    <source>
        <dbReference type="EMBL" id="TYC86622.1"/>
    </source>
</evidence>
<gene>
    <name evidence="3" type="ORF">FXB42_05900</name>
</gene>
<dbReference type="NCBIfam" id="TIGR00254">
    <property type="entry name" value="GGDEF"/>
    <property type="match status" value="1"/>
</dbReference>
<dbReference type="CDD" id="cd01949">
    <property type="entry name" value="GGDEF"/>
    <property type="match status" value="1"/>
</dbReference>
<dbReference type="SUPFAM" id="SSF55073">
    <property type="entry name" value="Nucleotide cyclase"/>
    <property type="match status" value="1"/>
</dbReference>
<evidence type="ECO:0000313" key="4">
    <source>
        <dbReference type="Proteomes" id="UP000322619"/>
    </source>
</evidence>
<evidence type="ECO:0000259" key="2">
    <source>
        <dbReference type="PROSITE" id="PS50887"/>
    </source>
</evidence>
<dbReference type="Proteomes" id="UP000322619">
    <property type="component" value="Unassembled WGS sequence"/>
</dbReference>
<accession>A0A5D0WQN4</accession>
<dbReference type="PANTHER" id="PTHR45138">
    <property type="entry name" value="REGULATORY COMPONENTS OF SENSORY TRANSDUCTION SYSTEM"/>
    <property type="match status" value="1"/>
</dbReference>
<dbReference type="InterPro" id="IPR035965">
    <property type="entry name" value="PAS-like_dom_sf"/>
</dbReference>
<evidence type="ECO:0000259" key="1">
    <source>
        <dbReference type="PROSITE" id="PS50113"/>
    </source>
</evidence>
<comment type="caution">
    <text evidence="3">The sequence shown here is derived from an EMBL/GenBank/DDBJ whole genome shotgun (WGS) entry which is preliminary data.</text>
</comment>
<dbReference type="SMART" id="SM00267">
    <property type="entry name" value="GGDEF"/>
    <property type="match status" value="1"/>
</dbReference>
<dbReference type="NCBIfam" id="TIGR00229">
    <property type="entry name" value="sensory_box"/>
    <property type="match status" value="1"/>
</dbReference>
<sequence length="330" mass="38343">MSKNMSVVNIETINEDNRKKLEEQSFEEAVLALTEKLELANSLLKTMLETTHEFLVFGLDRDYRYLSFNNRHKEMAKDQWGADIAIGTRILDIINSNEERDNLRGFFDRVLAGEQFSSLEEYEGDSGNVIVGKNHWAPIKNSNGEIIGILCFMEDVTEHRNFIKEMLKDKNSLDQNMESLSFYDQLTGVYNRKFYEKELQRMDEEQYYPLSIIFMNINGMSKINSEYGHAVGDILMRKAVQVLKYGVRGDDVVARYEGDEFVVLMPRTEGAKVERALERFKKSLDEVKVQSIKLSVSFGFYTKYDESDNTESVIKAAQRQLERQKELDYI</sequence>
<dbReference type="Pfam" id="PF08448">
    <property type="entry name" value="PAS_4"/>
    <property type="match status" value="1"/>
</dbReference>
<dbReference type="EMBL" id="VSLA01000008">
    <property type="protein sequence ID" value="TYC86622.1"/>
    <property type="molecule type" value="Genomic_DNA"/>
</dbReference>
<dbReference type="PANTHER" id="PTHR45138:SF9">
    <property type="entry name" value="DIGUANYLATE CYCLASE DGCM-RELATED"/>
    <property type="match status" value="1"/>
</dbReference>
<dbReference type="SUPFAM" id="SSF55785">
    <property type="entry name" value="PYP-like sensor domain (PAS domain)"/>
    <property type="match status" value="1"/>
</dbReference>
<dbReference type="InterPro" id="IPR000700">
    <property type="entry name" value="PAS-assoc_C"/>
</dbReference>
<dbReference type="InterPro" id="IPR000014">
    <property type="entry name" value="PAS"/>
</dbReference>
<dbReference type="GO" id="GO:0052621">
    <property type="term" value="F:diguanylate cyclase activity"/>
    <property type="evidence" value="ECO:0007669"/>
    <property type="project" value="TreeGrafter"/>
</dbReference>
<dbReference type="AlphaFoldDB" id="A0A5D0WQN4"/>
<dbReference type="InterPro" id="IPR043128">
    <property type="entry name" value="Rev_trsase/Diguanyl_cyclase"/>
</dbReference>
<dbReference type="PROSITE" id="PS50887">
    <property type="entry name" value="GGDEF"/>
    <property type="match status" value="1"/>
</dbReference>
<reference evidence="3 4" key="1">
    <citation type="submission" date="2019-08" db="EMBL/GenBank/DDBJ databases">
        <title>Isolation and enrichment of carboxydotrophic bacteria from anaerobic sludge for the production of bio-based chemicals from syngas.</title>
        <authorList>
            <person name="Antares A.L."/>
            <person name="Moreira J."/>
            <person name="Diender M."/>
            <person name="Parshina S.N."/>
            <person name="Stams A.J.M."/>
            <person name="Alves M."/>
            <person name="Alves J.I."/>
            <person name="Sousa D.Z."/>
        </authorList>
    </citation>
    <scope>NUCLEOTIDE SEQUENCE [LARGE SCALE GENOMIC DNA]</scope>
    <source>
        <strain evidence="3 4">JM</strain>
    </source>
</reference>
<dbReference type="RefSeq" id="WP_148637111.1">
    <property type="nucleotide sequence ID" value="NZ_JBCFAW010000001.1"/>
</dbReference>
<organism evidence="3 4">
    <name type="scientific">Acetobacterium wieringae</name>
    <dbReference type="NCBI Taxonomy" id="52694"/>
    <lineage>
        <taxon>Bacteria</taxon>
        <taxon>Bacillati</taxon>
        <taxon>Bacillota</taxon>
        <taxon>Clostridia</taxon>
        <taxon>Eubacteriales</taxon>
        <taxon>Eubacteriaceae</taxon>
        <taxon>Acetobacterium</taxon>
    </lineage>
</organism>
<name>A0A5D0WQN4_9FIRM</name>
<dbReference type="Gene3D" id="3.30.70.270">
    <property type="match status" value="1"/>
</dbReference>
<feature type="domain" description="GGDEF" evidence="2">
    <location>
        <begin position="208"/>
        <end position="330"/>
    </location>
</feature>
<protein>
    <submittedName>
        <fullName evidence="3">Diguanylate cyclase</fullName>
    </submittedName>
</protein>
<dbReference type="InterPro" id="IPR029787">
    <property type="entry name" value="Nucleotide_cyclase"/>
</dbReference>
<dbReference type="Gene3D" id="3.30.450.20">
    <property type="entry name" value="PAS domain"/>
    <property type="match status" value="1"/>
</dbReference>
<dbReference type="InterPro" id="IPR013656">
    <property type="entry name" value="PAS_4"/>
</dbReference>
<proteinExistence type="predicted"/>
<dbReference type="Pfam" id="PF00990">
    <property type="entry name" value="GGDEF"/>
    <property type="match status" value="1"/>
</dbReference>
<dbReference type="PROSITE" id="PS50113">
    <property type="entry name" value="PAC"/>
    <property type="match status" value="1"/>
</dbReference>